<feature type="chain" id="PRO_5034316847" description="LysM domain-containing protein" evidence="5">
    <location>
        <begin position="19"/>
        <end position="1985"/>
    </location>
</feature>
<name>A0A8H4WTQ1_9HYPO</name>
<evidence type="ECO:0000259" key="6">
    <source>
        <dbReference type="PROSITE" id="PS51782"/>
    </source>
</evidence>
<protein>
    <recommendedName>
        <fullName evidence="6">LysM domain-containing protein</fullName>
    </recommendedName>
</protein>
<dbReference type="GO" id="GO:0008061">
    <property type="term" value="F:chitin binding"/>
    <property type="evidence" value="ECO:0007669"/>
    <property type="project" value="UniProtKB-KW"/>
</dbReference>
<evidence type="ECO:0000313" key="8">
    <source>
        <dbReference type="Proteomes" id="UP000604273"/>
    </source>
</evidence>
<feature type="signal peptide" evidence="5">
    <location>
        <begin position="1"/>
        <end position="18"/>
    </location>
</feature>
<dbReference type="InterPro" id="IPR052210">
    <property type="entry name" value="LysM1-like"/>
</dbReference>
<dbReference type="Pfam" id="PF12708">
    <property type="entry name" value="Pect-lyase_RHGA_epim"/>
    <property type="match status" value="2"/>
</dbReference>
<evidence type="ECO:0000313" key="7">
    <source>
        <dbReference type="EMBL" id="KAF4949937.1"/>
    </source>
</evidence>
<gene>
    <name evidence="7" type="ORF">FGADI_8538</name>
</gene>
<feature type="compositionally biased region" description="Polar residues" evidence="4">
    <location>
        <begin position="96"/>
        <end position="112"/>
    </location>
</feature>
<evidence type="ECO:0000256" key="1">
    <source>
        <dbReference type="ARBA" id="ARBA00022669"/>
    </source>
</evidence>
<dbReference type="Pfam" id="PF01822">
    <property type="entry name" value="WSC"/>
    <property type="match status" value="1"/>
</dbReference>
<dbReference type="OrthoDB" id="1046782at2759"/>
<feature type="domain" description="LysM" evidence="6">
    <location>
        <begin position="1168"/>
        <end position="1213"/>
    </location>
</feature>
<evidence type="ECO:0000256" key="3">
    <source>
        <dbReference type="ARBA" id="ARBA00044955"/>
    </source>
</evidence>
<evidence type="ECO:0000256" key="2">
    <source>
        <dbReference type="ARBA" id="ARBA00023026"/>
    </source>
</evidence>
<feature type="domain" description="LysM" evidence="6">
    <location>
        <begin position="1315"/>
        <end position="1363"/>
    </location>
</feature>
<dbReference type="SUPFAM" id="SSF51126">
    <property type="entry name" value="Pectin lyase-like"/>
    <property type="match status" value="2"/>
</dbReference>
<dbReference type="PROSITE" id="PS51782">
    <property type="entry name" value="LYSM"/>
    <property type="match status" value="2"/>
</dbReference>
<dbReference type="InterPro" id="IPR011050">
    <property type="entry name" value="Pectin_lyase_fold/virulence"/>
</dbReference>
<dbReference type="Proteomes" id="UP000604273">
    <property type="component" value="Unassembled WGS sequence"/>
</dbReference>
<comment type="caution">
    <text evidence="7">The sequence shown here is derived from an EMBL/GenBank/DDBJ whole genome shotgun (WGS) entry which is preliminary data.</text>
</comment>
<dbReference type="InterPro" id="IPR002889">
    <property type="entry name" value="WSC_carb-bd"/>
</dbReference>
<sequence>MWLRFFLLLLYMPFSVLAAGHHHSHLHSHHKRASNSSSHDGSSLQAARKLLAAGQAAMAHANRAIIANPRPNRLEVLNSTELRKAQKAPPPLDYRNITSKSLQARDSGNGTSKDLRYSVPEELIKAARLLSENWKPSPQDLDDGYAADVQHLKDTFLYKNNDSNMMPPMLQYDSGLIKPVFEPPSAFRYSENETDVADNVVDKDEKLHKRASSDWWMATISQRGSSPFAPSGYQVWRDVKDFGDGVADDTDAINKAISSGGRCGGGKCTGSTIYPATVYFPPGTYKVSSSIIQYYNTEMIGNPLDLPTIIAAPSFVGLGVITSNVYTGETSEWYLNQNNFLRSVRNFIIDVRPTPANAQVCGIHWQVAQGTSLENIHFYMTKFKDDPKTTQQGIYMENGSGGFLSDLYFVGGKFGAYMGNQQFTASGLYFEEAETAIQIHWDWGWTMQNIVVDNCKTGLTIVGGAGGPMSTGQGIGSLHMTDLRFHYVEVAVSTSVLSDNSTALLLSNSGFYNVDTIVQDTFKNQVLLRGGKGTVNVDTWGFGRVTSANGTTAFHNGANLDSPVRNDILVTGGRRQFFTRRRPKYDDLGFSQILDAKAYGAKGDGKTDDTAVLKHLFSAAANMSAIVYVPFGVYIITDTVEIPVGSRIIGQAWPQIMATGSRFADALKPRVAVRVGLPGQVGVVEIQNMMVTVKGATAGAIMMEWNVHESGQGSAGLWDTHFRVGGAAGTDLTVKDCPKLSGKVNPNCVAASLMLHLTPDSSGYFENVWMWTADHDFDTADQTQVDIYVGRGMLIESKGPTWLWGTSVEHCVLYQYQLSGAQNVVMGLIQTETPYFQSFPQAPAPFKPGAFPNDPEFHNCTKTSKSCAMAWALRIIDSSAVHVLSAGLYSFFNRYDQTCLNSGRHDCQDKIFYTEQSYDVWVQNLVTLGSIEMASPLNGVPTLGKPNRNGFASSILAWLGGSKNITGQRDFEGYRIHSELTIGIEDFSEACQNALSALVRCDNATSEWRNAAYHGILPIDIDVDSICDKGCAEAISDWLSAVDTYCGDSKWENGAAAGIMGSFISYGINETCQTDKKTGKYCNDVILGFSDTGSLESMPNSELCSDCYVGRLKMMQASPFSYYRKEPYYQDALKAAVSRCPLSNQPTSTKDSPFPTQTTEDAICLSDVKHVTQAGDTCDSLALKYSVSSAAIFIGNPDILDCNGIDPGVSICLPLQCSTYKLETDDTCISVAIATGLQPDTIRLLNPWIHELCGNIQTATETLGRVICTTTPGGKYEHEVNSTSSDPAYSEYADKSVPPPKGATVAQGTTESCGRWYTVQKGDDCARVLVQHHISLLLFTSANPSVSQDNCSSSLVPGQTYCVAPTKNAFVDQIPIPPHWRYGCYARQQDTANNSVLILDESLYVFGLQNGDSCLCDSRLRMDSQLLDDSKCNIHCNGNKTNVCGGIDAVEVFSDEPLLRVEHTSLGCFIQDDSKHVLDGESIDEKDIMDPNLEFYRSILHLAPYQRRERMAHLPRSEVIRVKRIVQDEDIAKRLEETIAGRDLIQVALDNPSEIKEDRQLKNIVLGRANRLEDENKMVRRITDNVASSSSSLIHDIKNFDHLSSALNLDAWKLVYCDIYYVDRGNATLQEIYEARVQEEELQTPAAQARELVRDNDLKQARRNAKWMIPAIERLSEEELKGWSEKDPGLMQRLYEQLRLVVESFNQEREIGEVERRKMMEIQEEIQELMLKPRNYRDILEGVWERVSPAPPPWIQHILQTGEQFGFVYYRSRELYQTRYNWNSVWSRLTNTSPPSGVTLANIHCQGSKNWRSLHSLETENWPIFSPNEELAEDDDLRRHFKKYCEENRSKTEEDERKKKKKRKRKDTEDNEKLLSPGILRNTFIVIPLEFVSGNLNIEERDSYDPCWVWAYDADWDGSDEETVDGEKYQGRVKVAKWSLNSWFYAARWEGVSLRDMWRKAQRHPDKFWICYTKELEEWDHEPYV</sequence>
<accession>A0A8H4WTQ1</accession>
<reference evidence="7" key="1">
    <citation type="journal article" date="2020" name="BMC Genomics">
        <title>Correction to: Identification and distribution of gene clusters required for synthesis of sphingolipid metabolism inhibitors in diverse species of the filamentous fungus Fusarium.</title>
        <authorList>
            <person name="Kim H.S."/>
            <person name="Lohmar J.M."/>
            <person name="Busman M."/>
            <person name="Brown D.W."/>
            <person name="Naumann T.A."/>
            <person name="Divon H.H."/>
            <person name="Lysoe E."/>
            <person name="Uhlig S."/>
            <person name="Proctor R.H."/>
        </authorList>
    </citation>
    <scope>NUCLEOTIDE SEQUENCE</scope>
    <source>
        <strain evidence="7">NRRL 45417</strain>
    </source>
</reference>
<dbReference type="InterPro" id="IPR012334">
    <property type="entry name" value="Pectin_lyas_fold"/>
</dbReference>
<dbReference type="InterPro" id="IPR024535">
    <property type="entry name" value="RHGA/B-epi-like_pectate_lyase"/>
</dbReference>
<dbReference type="InterPro" id="IPR036779">
    <property type="entry name" value="LysM_dom_sf"/>
</dbReference>
<dbReference type="EMBL" id="JABFAI010000224">
    <property type="protein sequence ID" value="KAF4949937.1"/>
    <property type="molecule type" value="Genomic_DNA"/>
</dbReference>
<keyword evidence="5" id="KW-0732">Signal</keyword>
<keyword evidence="8" id="KW-1185">Reference proteome</keyword>
<dbReference type="InterPro" id="IPR018392">
    <property type="entry name" value="LysM"/>
</dbReference>
<feature type="region of interest" description="Disordered" evidence="4">
    <location>
        <begin position="81"/>
        <end position="114"/>
    </location>
</feature>
<dbReference type="SMART" id="SM00257">
    <property type="entry name" value="LysM"/>
    <property type="match status" value="3"/>
</dbReference>
<evidence type="ECO:0000256" key="5">
    <source>
        <dbReference type="SAM" id="SignalP"/>
    </source>
</evidence>
<dbReference type="Gene3D" id="2.160.20.10">
    <property type="entry name" value="Single-stranded right-handed beta-helix, Pectin lyase-like"/>
    <property type="match status" value="2"/>
</dbReference>
<dbReference type="PANTHER" id="PTHR34997:SF16">
    <property type="entry name" value="LYSM DOMAIN-CONTAINING PROTEIN"/>
    <property type="match status" value="1"/>
</dbReference>
<evidence type="ECO:0000256" key="4">
    <source>
        <dbReference type="SAM" id="MobiDB-lite"/>
    </source>
</evidence>
<reference evidence="7" key="2">
    <citation type="submission" date="2020-05" db="EMBL/GenBank/DDBJ databases">
        <authorList>
            <person name="Kim H.-S."/>
            <person name="Proctor R.H."/>
            <person name="Brown D.W."/>
        </authorList>
    </citation>
    <scope>NUCLEOTIDE SEQUENCE</scope>
    <source>
        <strain evidence="7">NRRL 45417</strain>
    </source>
</reference>
<dbReference type="PANTHER" id="PTHR34997">
    <property type="entry name" value="AM15"/>
    <property type="match status" value="1"/>
</dbReference>
<organism evidence="7 8">
    <name type="scientific">Fusarium gaditjirri</name>
    <dbReference type="NCBI Taxonomy" id="282569"/>
    <lineage>
        <taxon>Eukaryota</taxon>
        <taxon>Fungi</taxon>
        <taxon>Dikarya</taxon>
        <taxon>Ascomycota</taxon>
        <taxon>Pezizomycotina</taxon>
        <taxon>Sordariomycetes</taxon>
        <taxon>Hypocreomycetidae</taxon>
        <taxon>Hypocreales</taxon>
        <taxon>Nectriaceae</taxon>
        <taxon>Fusarium</taxon>
        <taxon>Fusarium nisikadoi species complex</taxon>
    </lineage>
</organism>
<dbReference type="CDD" id="cd00118">
    <property type="entry name" value="LysM"/>
    <property type="match status" value="2"/>
</dbReference>
<dbReference type="Pfam" id="PF01476">
    <property type="entry name" value="LysM"/>
    <property type="match status" value="2"/>
</dbReference>
<keyword evidence="2" id="KW-0843">Virulence</keyword>
<comment type="similarity">
    <text evidence="3">Belongs to the secreted LysM effector family.</text>
</comment>
<proteinExistence type="inferred from homology"/>
<dbReference type="CDD" id="cd23668">
    <property type="entry name" value="GH55_beta13glucanase-like"/>
    <property type="match status" value="1"/>
</dbReference>
<dbReference type="Gene3D" id="3.10.350.10">
    <property type="entry name" value="LysM domain"/>
    <property type="match status" value="3"/>
</dbReference>
<keyword evidence="1" id="KW-0147">Chitin-binding</keyword>
<feature type="region of interest" description="Disordered" evidence="4">
    <location>
        <begin position="1278"/>
        <end position="1304"/>
    </location>
</feature>